<evidence type="ECO:0000256" key="13">
    <source>
        <dbReference type="SAM" id="MobiDB-lite"/>
    </source>
</evidence>
<evidence type="ECO:0000256" key="4">
    <source>
        <dbReference type="ARBA" id="ARBA00022452"/>
    </source>
</evidence>
<reference evidence="18" key="1">
    <citation type="journal article" date="2019" name="Int. J. Syst. Evol. Microbiol.">
        <title>The Global Catalogue of Microorganisms (GCM) 10K type strain sequencing project: providing services to taxonomists for standard genome sequencing and annotation.</title>
        <authorList>
            <consortium name="The Broad Institute Genomics Platform"/>
            <consortium name="The Broad Institute Genome Sequencing Center for Infectious Disease"/>
            <person name="Wu L."/>
            <person name="Ma J."/>
        </authorList>
    </citation>
    <scope>NUCLEOTIDE SEQUENCE [LARGE SCALE GENOMIC DNA]</scope>
    <source>
        <strain evidence="18">CGMCC 1.13574</strain>
    </source>
</reference>
<accession>A0ABV9NH24</accession>
<dbReference type="SUPFAM" id="SSF56935">
    <property type="entry name" value="Porins"/>
    <property type="match status" value="1"/>
</dbReference>
<dbReference type="Pfam" id="PF00593">
    <property type="entry name" value="TonB_dep_Rec_b-barrel"/>
    <property type="match status" value="1"/>
</dbReference>
<dbReference type="PANTHER" id="PTHR30069:SF29">
    <property type="entry name" value="HEMOGLOBIN AND HEMOGLOBIN-HAPTOGLOBIN-BINDING PROTEIN 1-RELATED"/>
    <property type="match status" value="1"/>
</dbReference>
<comment type="similarity">
    <text evidence="2">Belongs to the TonB-dependent receptor family. Hemoglobin/haptoglobin binding protein subfamily.</text>
</comment>
<organism evidence="17 18">
    <name type="scientific">Coralloluteibacterium thermophilum</name>
    <dbReference type="NCBI Taxonomy" id="2707049"/>
    <lineage>
        <taxon>Bacteria</taxon>
        <taxon>Pseudomonadati</taxon>
        <taxon>Pseudomonadota</taxon>
        <taxon>Gammaproteobacteria</taxon>
        <taxon>Lysobacterales</taxon>
        <taxon>Lysobacteraceae</taxon>
        <taxon>Coralloluteibacterium</taxon>
    </lineage>
</organism>
<evidence type="ECO:0000256" key="5">
    <source>
        <dbReference type="ARBA" id="ARBA00022692"/>
    </source>
</evidence>
<dbReference type="NCBIfam" id="TIGR01786">
    <property type="entry name" value="TonB-hemlactrns"/>
    <property type="match status" value="1"/>
</dbReference>
<dbReference type="PANTHER" id="PTHR30069">
    <property type="entry name" value="TONB-DEPENDENT OUTER MEMBRANE RECEPTOR"/>
    <property type="match status" value="1"/>
</dbReference>
<evidence type="ECO:0000256" key="3">
    <source>
        <dbReference type="ARBA" id="ARBA00022448"/>
    </source>
</evidence>
<dbReference type="Gene3D" id="2.170.130.10">
    <property type="entry name" value="TonB-dependent receptor, plug domain"/>
    <property type="match status" value="1"/>
</dbReference>
<dbReference type="RefSeq" id="WP_377003688.1">
    <property type="nucleotide sequence ID" value="NZ_JBHSGG010000015.1"/>
</dbReference>
<feature type="domain" description="TonB-dependent receptor-like beta-barrel" evidence="15">
    <location>
        <begin position="258"/>
        <end position="707"/>
    </location>
</feature>
<evidence type="ECO:0000256" key="10">
    <source>
        <dbReference type="ARBA" id="ARBA00023237"/>
    </source>
</evidence>
<evidence type="ECO:0000313" key="18">
    <source>
        <dbReference type="Proteomes" id="UP001595892"/>
    </source>
</evidence>
<dbReference type="Proteomes" id="UP001595892">
    <property type="component" value="Unassembled WGS sequence"/>
</dbReference>
<comment type="caution">
    <text evidence="17">The sequence shown here is derived from an EMBL/GenBank/DDBJ whole genome shotgun (WGS) entry which is preliminary data.</text>
</comment>
<evidence type="ECO:0000256" key="6">
    <source>
        <dbReference type="ARBA" id="ARBA00022729"/>
    </source>
</evidence>
<dbReference type="CDD" id="cd01347">
    <property type="entry name" value="ligand_gated_channel"/>
    <property type="match status" value="1"/>
</dbReference>
<dbReference type="Pfam" id="PF07715">
    <property type="entry name" value="Plug"/>
    <property type="match status" value="1"/>
</dbReference>
<feature type="chain" id="PRO_5046477971" evidence="14">
    <location>
        <begin position="25"/>
        <end position="748"/>
    </location>
</feature>
<dbReference type="EMBL" id="JBHSGG010000015">
    <property type="protein sequence ID" value="MFC4727677.1"/>
    <property type="molecule type" value="Genomic_DNA"/>
</dbReference>
<keyword evidence="6 14" id="KW-0732">Signal</keyword>
<keyword evidence="9 17" id="KW-0675">Receptor</keyword>
<keyword evidence="10 11" id="KW-0998">Cell outer membrane</keyword>
<comment type="subcellular location">
    <subcellularLocation>
        <location evidence="1 11">Cell outer membrane</location>
        <topology evidence="1 11">Multi-pass membrane protein</topology>
    </subcellularLocation>
</comment>
<evidence type="ECO:0000259" key="16">
    <source>
        <dbReference type="Pfam" id="PF07715"/>
    </source>
</evidence>
<dbReference type="PROSITE" id="PS52016">
    <property type="entry name" value="TONB_DEPENDENT_REC_3"/>
    <property type="match status" value="1"/>
</dbReference>
<feature type="region of interest" description="Disordered" evidence="13">
    <location>
        <begin position="213"/>
        <end position="242"/>
    </location>
</feature>
<name>A0ABV9NH24_9GAMM</name>
<evidence type="ECO:0000256" key="8">
    <source>
        <dbReference type="ARBA" id="ARBA00023136"/>
    </source>
</evidence>
<proteinExistence type="inferred from homology"/>
<evidence type="ECO:0000256" key="12">
    <source>
        <dbReference type="RuleBase" id="RU003357"/>
    </source>
</evidence>
<evidence type="ECO:0000256" key="1">
    <source>
        <dbReference type="ARBA" id="ARBA00004571"/>
    </source>
</evidence>
<keyword evidence="8 11" id="KW-0472">Membrane</keyword>
<keyword evidence="7 12" id="KW-0798">TonB box</keyword>
<dbReference type="Gene3D" id="2.40.170.20">
    <property type="entry name" value="TonB-dependent receptor, beta-barrel domain"/>
    <property type="match status" value="1"/>
</dbReference>
<dbReference type="InterPro" id="IPR000531">
    <property type="entry name" value="Beta-barrel_TonB"/>
</dbReference>
<sequence>MSLHPLAAAVLAAVLVPAAPRAAAAEPADAQPRELDRITVTATRTARAVADVPATVDLIDRERMDRTLVRDLGDLFRYEPGISVGSDVARFGIGDIRIRGLGGNRVAILADGIPVADAFSIGSFSNAGRNLVDLDTLKRVEVVRGPGSALYGSDALGGVVAFVGKDPEDYLAPGRDAASQLKLGYHGATEGWFLGATSAFRGERWSGLVVAGHRQGHARDNQGTTGGDGSARTRPNPQDTDGRSLLARLVLDVDPNQRLRLTVEGNEDRARTDVRSQRGFSAATGAIVADLQGDDLQTRARVALVHEVDAMASPFADSLHWQVYRQDSETTQETAELRIAPASVGQPNQRRERSFGFDQRRTGAMLTLHKHVAAAGIAHDLTYGLDLARTELAQKRDGRATNLLTGGVTNVISPDVFPVRDFPLSRTTTAALYLQDEMALAGGRLLLVPGVRVDRYELAVRADPIFEEDNPGVAVSDLARTRVSPKFGAVWRLGGDWSLYAGYASGFRAPPYDDVNMGFTNLQFGYTALPNPDLRPETSDGYEIGLRRTGARGYLSVSGFLNRYDDFIESQRFVGFNEAGLMVFQSQNVTEAEIRGAELKAGLELGALASALEGWSLRAAAAYARGENRSEGVPLGDVDPFTAALGLAYDAPRWRVELAARGAARNDRRPPVAGATAFEPPGYVVFDLFGGWDLAPGMRLDAGVFNLADRTWWGSGAVVAGLAEGSPALLRYTQPGRHVGASLQVSWP</sequence>
<feature type="domain" description="TonB-dependent receptor plug" evidence="16">
    <location>
        <begin position="49"/>
        <end position="159"/>
    </location>
</feature>
<gene>
    <name evidence="17" type="ORF">ACFO3Q_05785</name>
</gene>
<evidence type="ECO:0000256" key="9">
    <source>
        <dbReference type="ARBA" id="ARBA00023170"/>
    </source>
</evidence>
<dbReference type="NCBIfam" id="TIGR01785">
    <property type="entry name" value="TonB-hemin"/>
    <property type="match status" value="1"/>
</dbReference>
<keyword evidence="5 11" id="KW-0812">Transmembrane</keyword>
<feature type="signal peptide" evidence="14">
    <location>
        <begin position="1"/>
        <end position="24"/>
    </location>
</feature>
<evidence type="ECO:0000313" key="17">
    <source>
        <dbReference type="EMBL" id="MFC4727677.1"/>
    </source>
</evidence>
<evidence type="ECO:0000256" key="2">
    <source>
        <dbReference type="ARBA" id="ARBA00008143"/>
    </source>
</evidence>
<dbReference type="InterPro" id="IPR011276">
    <property type="entry name" value="TonB_haem/Hb_rcpt"/>
</dbReference>
<keyword evidence="4 11" id="KW-1134">Transmembrane beta strand</keyword>
<dbReference type="InterPro" id="IPR012910">
    <property type="entry name" value="Plug_dom"/>
</dbReference>
<evidence type="ECO:0000256" key="7">
    <source>
        <dbReference type="ARBA" id="ARBA00023077"/>
    </source>
</evidence>
<dbReference type="InterPro" id="IPR037066">
    <property type="entry name" value="Plug_dom_sf"/>
</dbReference>
<dbReference type="InterPro" id="IPR039426">
    <property type="entry name" value="TonB-dep_rcpt-like"/>
</dbReference>
<evidence type="ECO:0000256" key="11">
    <source>
        <dbReference type="PROSITE-ProRule" id="PRU01360"/>
    </source>
</evidence>
<keyword evidence="18" id="KW-1185">Reference proteome</keyword>
<keyword evidence="3 11" id="KW-0813">Transport</keyword>
<protein>
    <submittedName>
        <fullName evidence="17">TonB-dependent hemoglobin/transferrin/lactoferrin family receptor</fullName>
    </submittedName>
</protein>
<dbReference type="InterPro" id="IPR036942">
    <property type="entry name" value="Beta-barrel_TonB_sf"/>
</dbReference>
<dbReference type="InterPro" id="IPR010949">
    <property type="entry name" value="TonB_Hb/transfer/lactofer_rcpt"/>
</dbReference>
<evidence type="ECO:0000256" key="14">
    <source>
        <dbReference type="SAM" id="SignalP"/>
    </source>
</evidence>
<evidence type="ECO:0000259" key="15">
    <source>
        <dbReference type="Pfam" id="PF00593"/>
    </source>
</evidence>